<name>A0A6J5D5B7_9BURK</name>
<reference evidence="1 2" key="1">
    <citation type="submission" date="2020-04" db="EMBL/GenBank/DDBJ databases">
        <authorList>
            <person name="De Canck E."/>
        </authorList>
    </citation>
    <scope>NUCLEOTIDE SEQUENCE [LARGE SCALE GENOMIC DNA]</scope>
    <source>
        <strain evidence="1 2">LMG 29542</strain>
    </source>
</reference>
<evidence type="ECO:0000313" key="1">
    <source>
        <dbReference type="EMBL" id="CAB3748165.1"/>
    </source>
</evidence>
<evidence type="ECO:0000313" key="2">
    <source>
        <dbReference type="Proteomes" id="UP000494363"/>
    </source>
</evidence>
<dbReference type="RefSeq" id="WP_175224999.1">
    <property type="nucleotide sequence ID" value="NZ_CADIKH010000002.1"/>
</dbReference>
<sequence length="66" mass="7386">MGKRAGKMREARAVRYGKRKAGLICAHPTPADVTQSAQKMNVKRVEVKEDGVKRNCYLTIGGKRNR</sequence>
<gene>
    <name evidence="1" type="ORF">LMG29542_00652</name>
</gene>
<organism evidence="1 2">
    <name type="scientific">Paraburkholderia humisilvae</name>
    <dbReference type="NCBI Taxonomy" id="627669"/>
    <lineage>
        <taxon>Bacteria</taxon>
        <taxon>Pseudomonadati</taxon>
        <taxon>Pseudomonadota</taxon>
        <taxon>Betaproteobacteria</taxon>
        <taxon>Burkholderiales</taxon>
        <taxon>Burkholderiaceae</taxon>
        <taxon>Paraburkholderia</taxon>
    </lineage>
</organism>
<dbReference type="EMBL" id="CADIKH010000002">
    <property type="protein sequence ID" value="CAB3748165.1"/>
    <property type="molecule type" value="Genomic_DNA"/>
</dbReference>
<keyword evidence="2" id="KW-1185">Reference proteome</keyword>
<accession>A0A6J5D5B7</accession>
<proteinExistence type="predicted"/>
<dbReference type="AlphaFoldDB" id="A0A6J5D5B7"/>
<dbReference type="Proteomes" id="UP000494363">
    <property type="component" value="Unassembled WGS sequence"/>
</dbReference>
<protein>
    <submittedName>
        <fullName evidence="1">Uncharacterized protein</fullName>
    </submittedName>
</protein>